<dbReference type="PROSITE" id="PS00671">
    <property type="entry name" value="D_2_HYDROXYACID_DH_3"/>
    <property type="match status" value="1"/>
</dbReference>
<dbReference type="PANTHER" id="PTHR10996">
    <property type="entry name" value="2-HYDROXYACID DEHYDROGENASE-RELATED"/>
    <property type="match status" value="1"/>
</dbReference>
<evidence type="ECO:0000313" key="6">
    <source>
        <dbReference type="Proteomes" id="UP000484255"/>
    </source>
</evidence>
<reference evidence="5 6" key="1">
    <citation type="submission" date="2020-02" db="EMBL/GenBank/DDBJ databases">
        <title>Ideonella bacterium strain TBM-1.</title>
        <authorList>
            <person name="Chen W.-M."/>
        </authorList>
    </citation>
    <scope>NUCLEOTIDE SEQUENCE [LARGE SCALE GENOMIC DNA]</scope>
    <source>
        <strain evidence="5 6">TBM-1</strain>
    </source>
</reference>
<dbReference type="InterPro" id="IPR006140">
    <property type="entry name" value="D-isomer_DH_NAD-bd"/>
</dbReference>
<dbReference type="Proteomes" id="UP000484255">
    <property type="component" value="Unassembled WGS sequence"/>
</dbReference>
<dbReference type="SUPFAM" id="SSF52283">
    <property type="entry name" value="Formate/glycerate dehydrogenase catalytic domain-like"/>
    <property type="match status" value="1"/>
</dbReference>
<evidence type="ECO:0000256" key="2">
    <source>
        <dbReference type="RuleBase" id="RU003719"/>
    </source>
</evidence>
<comment type="similarity">
    <text evidence="2">Belongs to the D-isomer specific 2-hydroxyacid dehydrogenase family.</text>
</comment>
<dbReference type="InterPro" id="IPR050223">
    <property type="entry name" value="D-isomer_2-hydroxyacid_DH"/>
</dbReference>
<feature type="domain" description="D-isomer specific 2-hydroxyacid dehydrogenase catalytic" evidence="3">
    <location>
        <begin position="35"/>
        <end position="310"/>
    </location>
</feature>
<evidence type="ECO:0000259" key="4">
    <source>
        <dbReference type="Pfam" id="PF02826"/>
    </source>
</evidence>
<feature type="domain" description="D-isomer specific 2-hydroxyacid dehydrogenase NAD-binding" evidence="4">
    <location>
        <begin position="117"/>
        <end position="288"/>
    </location>
</feature>
<evidence type="ECO:0000256" key="1">
    <source>
        <dbReference type="ARBA" id="ARBA00023002"/>
    </source>
</evidence>
<dbReference type="InterPro" id="IPR006139">
    <property type="entry name" value="D-isomer_2_OHA_DH_cat_dom"/>
</dbReference>
<dbReference type="EMBL" id="JAAGOH010000031">
    <property type="protein sequence ID" value="NDY93244.1"/>
    <property type="molecule type" value="Genomic_DNA"/>
</dbReference>
<dbReference type="Gene3D" id="3.40.50.720">
    <property type="entry name" value="NAD(P)-binding Rossmann-like Domain"/>
    <property type="match status" value="2"/>
</dbReference>
<protein>
    <submittedName>
        <fullName evidence="5">Phosphoglycerate dehydrogenase</fullName>
    </submittedName>
</protein>
<dbReference type="AlphaFoldDB" id="A0A7C9TMI2"/>
<sequence length="312" mass="33261">MPMPKILVTCPPMLGMIQEFMPLAAAQGFELVPAQVTQTLSQDELCALLPAYDGWIIGDDPATRRVFEAGRAGRLKAAVKWGIGVDNVDFAACKDLGIPIINTPQMFGGEVADVALGYVIGLMRQLFEIDRGVRAGAWPKPAGRSLAGKTVGLVGFGDIGRSLARRLRACEMDVIAFDPGQAGDGGIAGVQRAAWPERVGECDVLAFTCALNAHNRHMLNAAVLAQAKPGVMVVNVARGPLIDEAALVDALQRGQVRAAALDVFEEEPLPAASPLRDLPQCIFGSHNGSNTQDAVRRASHEAMQRLFGFLRD</sequence>
<gene>
    <name evidence="5" type="ORF">G3A44_18785</name>
</gene>
<dbReference type="GO" id="GO:0005829">
    <property type="term" value="C:cytosol"/>
    <property type="evidence" value="ECO:0007669"/>
    <property type="project" value="TreeGrafter"/>
</dbReference>
<organism evidence="5 6">
    <name type="scientific">Ideonella livida</name>
    <dbReference type="NCBI Taxonomy" id="2707176"/>
    <lineage>
        <taxon>Bacteria</taxon>
        <taxon>Pseudomonadati</taxon>
        <taxon>Pseudomonadota</taxon>
        <taxon>Betaproteobacteria</taxon>
        <taxon>Burkholderiales</taxon>
        <taxon>Sphaerotilaceae</taxon>
        <taxon>Ideonella</taxon>
    </lineage>
</organism>
<proteinExistence type="inferred from homology"/>
<comment type="caution">
    <text evidence="5">The sequence shown here is derived from an EMBL/GenBank/DDBJ whole genome shotgun (WGS) entry which is preliminary data.</text>
</comment>
<dbReference type="GO" id="GO:0051287">
    <property type="term" value="F:NAD binding"/>
    <property type="evidence" value="ECO:0007669"/>
    <property type="project" value="InterPro"/>
</dbReference>
<name>A0A7C9TMI2_9BURK</name>
<dbReference type="SUPFAM" id="SSF51735">
    <property type="entry name" value="NAD(P)-binding Rossmann-fold domains"/>
    <property type="match status" value="1"/>
</dbReference>
<dbReference type="GO" id="GO:0030267">
    <property type="term" value="F:glyoxylate reductase (NADPH) activity"/>
    <property type="evidence" value="ECO:0007669"/>
    <property type="project" value="TreeGrafter"/>
</dbReference>
<dbReference type="GO" id="GO:0016618">
    <property type="term" value="F:hydroxypyruvate reductase [NAD(P)H] activity"/>
    <property type="evidence" value="ECO:0007669"/>
    <property type="project" value="TreeGrafter"/>
</dbReference>
<dbReference type="Pfam" id="PF00389">
    <property type="entry name" value="2-Hacid_dh"/>
    <property type="match status" value="1"/>
</dbReference>
<dbReference type="CDD" id="cd12172">
    <property type="entry name" value="PGDH_like_2"/>
    <property type="match status" value="1"/>
</dbReference>
<evidence type="ECO:0000313" key="5">
    <source>
        <dbReference type="EMBL" id="NDY93244.1"/>
    </source>
</evidence>
<dbReference type="InterPro" id="IPR029753">
    <property type="entry name" value="D-isomer_DH_CS"/>
</dbReference>
<dbReference type="InterPro" id="IPR036291">
    <property type="entry name" value="NAD(P)-bd_dom_sf"/>
</dbReference>
<accession>A0A7C9TMI2</accession>
<evidence type="ECO:0000259" key="3">
    <source>
        <dbReference type="Pfam" id="PF00389"/>
    </source>
</evidence>
<dbReference type="PANTHER" id="PTHR10996:SF283">
    <property type="entry name" value="GLYOXYLATE_HYDROXYPYRUVATE REDUCTASE B"/>
    <property type="match status" value="1"/>
</dbReference>
<keyword evidence="6" id="KW-1185">Reference proteome</keyword>
<keyword evidence="1 2" id="KW-0560">Oxidoreductase</keyword>
<dbReference type="Pfam" id="PF02826">
    <property type="entry name" value="2-Hacid_dh_C"/>
    <property type="match status" value="1"/>
</dbReference>